<dbReference type="PROSITE" id="PS51766">
    <property type="entry name" value="DOCKERIN"/>
    <property type="match status" value="1"/>
</dbReference>
<sequence>MGKIRALLAAVVTVCGLLLGGLTAAAADTGTMNIISEDTVVRKGQTVELEVSLSIPHGAEDGVNVLKGTLLYDREVFEDAQAGNFEGKNSWERLFYNQDNGQFVLIHRAGSGKEGDVFRLTLTAKQDITAGETWIKVTDAVVSDGKENVNPADSALSLSAVSDSSESADGSEGSGNSGSDGSGETVSAVRSGDSAAGALLICGAALLTVIAGGTVYVLKKKKSVSRKMKILAGVIICIGGFSMLAGGMRTYAFKGDINDDSVSDYSDVELLERHLIGLEEIPKEHISRADMDGDSELTVKDIAILIRRIEKNLKYEVELQSVTERFYYGKGEETELKFRAEVPYGAQIERVMIDGREYPAEKAADEPVYTVRPDSGTTSGVRAFHMTNVILDTGYDVTVDYTEKIDVLKEEPYVENFLSEELTDTAQMKVSFSLRDPDQALTSAFAEVIKNSDGTQIISEKLSAGENELALDLEENEAYTVHLNGNYNRDSDELDAEEDFSGSFSVVKEVELNLNYRFTFGGMKTAAADGNLSGRFGKNEPILLLFESGNNTGFVPERITVNGKSYPVNQTESGYSATLDGFDRTGETKIRAEQIVLTNGKAFELTQDNVILVHITKERPQVQDLFAKEDEKAGEFLVSFRLSDPDRALSAHRILIRNADGDIAAEQQFTAEAGGTDAFEETVPLSDTGITSAYTVQIAADCDLSEDGSEAETGKVLSEYSVQARPRVIVTDGWAEKTYVEKGEEIGVFYRIEHNTGSEPAAVVCGFQEEKISPEEDGSWQARVASPEEAGPYETALTQVLFADGTILDAAWKIRTEVLKDLPSAEGFSYEKTAGDELAVYFEIEDPDKALTGARVEIAEQNGDIILAENVSEGENKILTPLKTAENYTVTVTADCDRDSNTLDDQSNAVKGYTLLSENVSVSRDALEFKDVTGNTLYYAGNAGHEKVDMIDITGGVPGDVSDYYAVIEMENLPDFYAGIRQFRLDENAKKLYAVVDQADLIQYKENGDKAQEYIFPVAYRDSEGEHTPVKSAEELFRKMTEKPDGKFELTEDLDASGIAADKAASAGTFTGELDGNGYRIFNLPTSLFGTLSGAYVHDLVIEDAAVTAQRGGILADAVRNRTVIENVFIKDSSISNSVDGVGGFTGTLSNSTIRKSAAVDVKVRGLVAVGAVAGKTDSGALIEDCSVSGTVEGTYDHPSLGARAGGIAGWHGSGAIRRCIAAARIIGPSDKGNGGLIGGPDKGSPAIEYSISLSSGDGYRIAGFDVLKDVKEVYEFSGSDSLSNIHDGNKGGVKETDAVYETDFYEKTLGFDGEVWEFGLVPYGKLPLLKTAPYTENNHRIPGYEQVRNHSDYRVEREQAYANMAMLMPFMDTRMWVEYGNSLEKEDLLATGKMQYVLPLAEDGSLVNALTKEMPDKIKKVRVIFEDGKMQEYETVYEKLLGDVAGVYRLNGTDLKYQFRGYAADTDADRLAEALGLAEKYGYYTDIAAAAPENESRLYADYYEENVKTRAAGILADRFMVQEDYPLYSMHPAVRALADERIRDEEAIKRALYSYNYFDKWYHIEFNGVYLSDLLYFHGEQTAEGMTPDALETALLGVSGELRGTGRTVALYNRVLKNYTGRSLTEFIAEMSEKLGGYEDPNDWFADTFKGVFVEKPAMGDDGSIRYRAWDNLTGLEEERKNVILPILTAPQNDMYMISVPSQIIIGSMNRYPDYLNKDGQERERMLKTAEAYAEKMGIFYGVSSRWSDRIKTQLNTFVNLQYDTRLAFPESTAAAGGEQKKGETRDPVMKWVYEAVDMLNALNGSAAVANGSIVIWMWDPALTTSDYTFFTFSHETAHNQDGRYFYGGAGRRKGTGAEAHADGNIAQEMRDGCMVFNISKINDIGLEMPNNFSYERIDSAEKVHSYYREMFEAGYVLDYLAAQAFLELTPQQQAAVGVQANHTAGGSDSMSTVYKRLTAEEFADMGLKDMEDLWENRISVRNGNSYPETVGTATEGSYGFESFYTMNWYQSHNDSGSPDTHSFKRLGQEMLGVAGYEDGYMVYMSGLSENDLDALRKITGDSQITWKEYKLGRYRNVEQNLSRIPYFDPEAVKAQFKAAFEKDAADGNMSACIETKRMLYGMIKRVTADFAEGGIYTAPPVISVSTAEELAVEAARNPHGYYRLENDLDFSRAEANGSYIEGRFIGILDGNGYTLKGMQYPLFESIQHTQVKNLTIMEPSYAGEAQAMLAVNSKKTVIGDVKVENADMHLPLVKTKSEGYYEYGDMSVTVGRREITTPEELLAIGDSAAGLKKQYTLGADLDFSGTDLETYAVDGIFSGVFDGNGYTIRGLNAPLFEKIDGAEISSLTIEDSTLYGDSQKGTLAGEIRNAEIHDIRVIRPVINNQTNQVGGIAGVIQASTVSRVSVENASIRAGNTVGGIAGQFDGSRMEDCVVTGTLEGTARHQLGARIGGITGWLGGGTVKNCITKAEITAFDAVGNGGLIGGPNEGSVAIVNSVSLSTGVNSHRISGWNVLDTAGSAYELETSDSLTNIVEESADLSPVRTLTQAQAADETFYTDILGWSKEIWNFDALASGGVPALR</sequence>
<feature type="compositionally biased region" description="Low complexity" evidence="2">
    <location>
        <begin position="161"/>
        <end position="171"/>
    </location>
</feature>
<evidence type="ECO:0000256" key="1">
    <source>
        <dbReference type="ARBA" id="ARBA00022801"/>
    </source>
</evidence>
<evidence type="ECO:0000259" key="5">
    <source>
        <dbReference type="PROSITE" id="PS51766"/>
    </source>
</evidence>
<evidence type="ECO:0000256" key="4">
    <source>
        <dbReference type="SAM" id="SignalP"/>
    </source>
</evidence>
<dbReference type="InterPro" id="IPR011505">
    <property type="entry name" value="Peptidase_M26_C_dom"/>
</dbReference>
<evidence type="ECO:0000313" key="7">
    <source>
        <dbReference type="Proteomes" id="UP001198151"/>
    </source>
</evidence>
<keyword evidence="4" id="KW-0732">Signal</keyword>
<dbReference type="CDD" id="cd14256">
    <property type="entry name" value="Dockerin_I"/>
    <property type="match status" value="1"/>
</dbReference>
<name>A0ABS8FYA9_9FIRM</name>
<dbReference type="Proteomes" id="UP001198151">
    <property type="component" value="Unassembled WGS sequence"/>
</dbReference>
<feature type="transmembrane region" description="Helical" evidence="3">
    <location>
        <begin position="230"/>
        <end position="248"/>
    </location>
</feature>
<evidence type="ECO:0000313" key="6">
    <source>
        <dbReference type="EMBL" id="MCC2255040.1"/>
    </source>
</evidence>
<feature type="compositionally biased region" description="Gly residues" evidence="2">
    <location>
        <begin position="172"/>
        <end position="181"/>
    </location>
</feature>
<reference evidence="6 7" key="1">
    <citation type="submission" date="2021-10" db="EMBL/GenBank/DDBJ databases">
        <title>Anaerobic single-cell dispensing facilitates the cultivation of human gut bacteria.</title>
        <authorList>
            <person name="Afrizal A."/>
        </authorList>
    </citation>
    <scope>NUCLEOTIDE SEQUENCE [LARGE SCALE GENOMIC DNA]</scope>
    <source>
        <strain evidence="6 7">CLA-AA-H200</strain>
    </source>
</reference>
<keyword evidence="3" id="KW-0812">Transmembrane</keyword>
<feature type="transmembrane region" description="Helical" evidence="3">
    <location>
        <begin position="195"/>
        <end position="218"/>
    </location>
</feature>
<dbReference type="InterPro" id="IPR036439">
    <property type="entry name" value="Dockerin_dom_sf"/>
</dbReference>
<feature type="domain" description="Dockerin" evidence="5">
    <location>
        <begin position="250"/>
        <end position="317"/>
    </location>
</feature>
<dbReference type="InterPro" id="IPR011050">
    <property type="entry name" value="Pectin_lyase_fold/virulence"/>
</dbReference>
<dbReference type="InterPro" id="IPR016134">
    <property type="entry name" value="Dockerin_dom"/>
</dbReference>
<keyword evidence="7" id="KW-1185">Reference proteome</keyword>
<keyword evidence="3" id="KW-1133">Transmembrane helix</keyword>
<comment type="caution">
    <text evidence="6">The sequence shown here is derived from an EMBL/GenBank/DDBJ whole genome shotgun (WGS) entry which is preliminary data.</text>
</comment>
<protein>
    <submittedName>
        <fullName evidence="6">Dockerin type I domain-containing protein</fullName>
    </submittedName>
</protein>
<dbReference type="Gene3D" id="2.160.20.110">
    <property type="match status" value="3"/>
</dbReference>
<organism evidence="6 7">
    <name type="scientific">Ruminococcus turbiniformis</name>
    <dbReference type="NCBI Taxonomy" id="2881258"/>
    <lineage>
        <taxon>Bacteria</taxon>
        <taxon>Bacillati</taxon>
        <taxon>Bacillota</taxon>
        <taxon>Clostridia</taxon>
        <taxon>Eubacteriales</taxon>
        <taxon>Oscillospiraceae</taxon>
        <taxon>Ruminococcus</taxon>
    </lineage>
</organism>
<keyword evidence="3" id="KW-0472">Membrane</keyword>
<feature type="signal peptide" evidence="4">
    <location>
        <begin position="1"/>
        <end position="26"/>
    </location>
</feature>
<evidence type="ECO:0000256" key="3">
    <source>
        <dbReference type="SAM" id="Phobius"/>
    </source>
</evidence>
<dbReference type="Pfam" id="PF00404">
    <property type="entry name" value="Dockerin_1"/>
    <property type="match status" value="1"/>
</dbReference>
<feature type="region of interest" description="Disordered" evidence="2">
    <location>
        <begin position="161"/>
        <end position="188"/>
    </location>
</feature>
<proteinExistence type="predicted"/>
<feature type="chain" id="PRO_5047449298" evidence="4">
    <location>
        <begin position="27"/>
        <end position="2583"/>
    </location>
</feature>
<dbReference type="Gene3D" id="2.60.40.680">
    <property type="match status" value="1"/>
</dbReference>
<evidence type="ECO:0000256" key="2">
    <source>
        <dbReference type="SAM" id="MobiDB-lite"/>
    </source>
</evidence>
<dbReference type="SUPFAM" id="SSF51126">
    <property type="entry name" value="Pectin lyase-like"/>
    <property type="match status" value="1"/>
</dbReference>
<dbReference type="SUPFAM" id="SSF63446">
    <property type="entry name" value="Type I dockerin domain"/>
    <property type="match status" value="1"/>
</dbReference>
<dbReference type="RefSeq" id="WP_227708180.1">
    <property type="nucleotide sequence ID" value="NZ_JAJEQX010000020.1"/>
</dbReference>
<dbReference type="Pfam" id="PF07580">
    <property type="entry name" value="Peptidase_M26_C"/>
    <property type="match status" value="1"/>
</dbReference>
<dbReference type="InterPro" id="IPR002105">
    <property type="entry name" value="Dockerin_1_rpt"/>
</dbReference>
<accession>A0ABS8FYA9</accession>
<dbReference type="EMBL" id="JAJEQX010000020">
    <property type="protein sequence ID" value="MCC2255040.1"/>
    <property type="molecule type" value="Genomic_DNA"/>
</dbReference>
<dbReference type="InterPro" id="IPR008006">
    <property type="entry name" value="Peptidase_M26_N_dom"/>
</dbReference>
<dbReference type="Pfam" id="PF05342">
    <property type="entry name" value="Peptidase_M26_N"/>
    <property type="match status" value="3"/>
</dbReference>
<keyword evidence="1" id="KW-0378">Hydrolase</keyword>
<gene>
    <name evidence="6" type="ORF">LKD70_11510</name>
</gene>
<dbReference type="Gene3D" id="1.10.1330.10">
    <property type="entry name" value="Dockerin domain"/>
    <property type="match status" value="1"/>
</dbReference>